<dbReference type="InterPro" id="IPR024771">
    <property type="entry name" value="SUZ"/>
</dbReference>
<dbReference type="EMBL" id="KL367503">
    <property type="protein sequence ID" value="KFD68564.1"/>
    <property type="molecule type" value="Genomic_DNA"/>
</dbReference>
<dbReference type="Pfam" id="PF12752">
    <property type="entry name" value="SUZ"/>
    <property type="match status" value="1"/>
</dbReference>
<dbReference type="InterPro" id="IPR039228">
    <property type="entry name" value="SZRD1"/>
</dbReference>
<dbReference type="PANTHER" id="PTHR31796">
    <property type="entry name" value="SUZ DOMAIN-CONTAINING PROTEIN 1"/>
    <property type="match status" value="1"/>
</dbReference>
<proteinExistence type="predicted"/>
<feature type="domain" description="SUZ" evidence="1">
    <location>
        <begin position="74"/>
        <end position="132"/>
    </location>
</feature>
<protein>
    <recommendedName>
        <fullName evidence="1">SUZ domain-containing protein</fullName>
    </recommendedName>
</protein>
<reference evidence="2" key="1">
    <citation type="journal article" date="2014" name="Nat. Genet.">
        <title>Genome and transcriptome of the porcine whipworm Trichuris suis.</title>
        <authorList>
            <person name="Jex A.R."/>
            <person name="Nejsum P."/>
            <person name="Schwarz E.M."/>
            <person name="Hu L."/>
            <person name="Young N.D."/>
            <person name="Hall R.S."/>
            <person name="Korhonen P.K."/>
            <person name="Liao S."/>
            <person name="Thamsborg S."/>
            <person name="Xia J."/>
            <person name="Xu P."/>
            <person name="Wang S."/>
            <person name="Scheerlinck J.P."/>
            <person name="Hofmann A."/>
            <person name="Sternberg P.W."/>
            <person name="Wang J."/>
            <person name="Gasser R.B."/>
        </authorList>
    </citation>
    <scope>NUCLEOTIDE SEQUENCE [LARGE SCALE GENOMIC DNA]</scope>
    <source>
        <strain evidence="2">DCEP-RM93F</strain>
    </source>
</reference>
<evidence type="ECO:0000259" key="1">
    <source>
        <dbReference type="Pfam" id="PF12752"/>
    </source>
</evidence>
<name>A0A085NGG8_9BILA</name>
<feature type="non-terminal residue" evidence="2">
    <location>
        <position position="174"/>
    </location>
</feature>
<dbReference type="Proteomes" id="UP000030758">
    <property type="component" value="Unassembled WGS sequence"/>
</dbReference>
<evidence type="ECO:0000313" key="2">
    <source>
        <dbReference type="EMBL" id="KFD68564.1"/>
    </source>
</evidence>
<dbReference type="PANTHER" id="PTHR31796:SF2">
    <property type="entry name" value="SUZ DOMAIN-CONTAINING PROTEIN 1"/>
    <property type="match status" value="1"/>
</dbReference>
<organism evidence="2">
    <name type="scientific">Trichuris suis</name>
    <name type="common">pig whipworm</name>
    <dbReference type="NCBI Taxonomy" id="68888"/>
    <lineage>
        <taxon>Eukaryota</taxon>
        <taxon>Metazoa</taxon>
        <taxon>Ecdysozoa</taxon>
        <taxon>Nematoda</taxon>
        <taxon>Enoplea</taxon>
        <taxon>Dorylaimia</taxon>
        <taxon>Trichinellida</taxon>
        <taxon>Trichuridae</taxon>
        <taxon>Trichuris</taxon>
    </lineage>
</organism>
<gene>
    <name evidence="2" type="ORF">M514_19197</name>
</gene>
<accession>A0A085NGG8</accession>
<sequence length="174" mass="19434">MIEANDGSKLEEVLESWEDAQDGVTPGLDQRIRECLKQNEEARKEQELLLQEQSKNVTAQNVEDDNLRMLSGPIRILKRPQSGKTAGVDGDRVNCDDATCSSAIPGNGPGYRSIAERVATYNEVRFRIFGSPDPEYLSSLQSMQRMASTDKGTACWAKRGKKRNANNNRANKRM</sequence>
<dbReference type="AlphaFoldDB" id="A0A085NGG8"/>